<dbReference type="Pfam" id="PF14223">
    <property type="entry name" value="Retrotran_gag_2"/>
    <property type="match status" value="1"/>
</dbReference>
<dbReference type="EMBL" id="SMOL01000487">
    <property type="protein sequence ID" value="KAB2610190.1"/>
    <property type="molecule type" value="Genomic_DNA"/>
</dbReference>
<protein>
    <recommendedName>
        <fullName evidence="2">PGG domain-containing protein</fullName>
    </recommendedName>
</protein>
<evidence type="ECO:0000256" key="1">
    <source>
        <dbReference type="SAM" id="Phobius"/>
    </source>
</evidence>
<dbReference type="PANTHER" id="PTHR24177">
    <property type="entry name" value="CASKIN"/>
    <property type="match status" value="1"/>
</dbReference>
<dbReference type="InterPro" id="IPR026961">
    <property type="entry name" value="PGG_dom"/>
</dbReference>
<reference evidence="3 4" key="3">
    <citation type="submission" date="2019-11" db="EMBL/GenBank/DDBJ databases">
        <title>A de novo genome assembly of a pear dwarfing rootstock.</title>
        <authorList>
            <person name="Wang F."/>
            <person name="Wang J."/>
            <person name="Li S."/>
            <person name="Zhang Y."/>
            <person name="Fang M."/>
            <person name="Ma L."/>
            <person name="Zhao Y."/>
            <person name="Jiang S."/>
        </authorList>
    </citation>
    <scope>NUCLEOTIDE SEQUENCE [LARGE SCALE GENOMIC DNA]</scope>
    <source>
        <strain evidence="3">S2</strain>
        <tissue evidence="3">Leaf</tissue>
    </source>
</reference>
<accession>A0A5N5G9G5</accession>
<gene>
    <name evidence="3" type="ORF">D8674_018222</name>
</gene>
<dbReference type="Pfam" id="PF12796">
    <property type="entry name" value="Ank_2"/>
    <property type="match status" value="1"/>
</dbReference>
<evidence type="ECO:0000313" key="3">
    <source>
        <dbReference type="EMBL" id="KAB2610190.1"/>
    </source>
</evidence>
<evidence type="ECO:0000313" key="4">
    <source>
        <dbReference type="Proteomes" id="UP000327157"/>
    </source>
</evidence>
<feature type="transmembrane region" description="Helical" evidence="1">
    <location>
        <begin position="649"/>
        <end position="673"/>
    </location>
</feature>
<sequence length="689" mass="78340">MAAASSTIIVPQILEGEHDYKDWSVHVKTYLLSKDLWDVVETTGKPKFKAWRKNNAEALHAIQLSCGPGTFTYIRDKTTAKAAWDTLKAQFNPEKSNLLSMAEYNREEISDGILREYRDFFTAVRIGEWSEMDDFISLPNALTIRDSLGTALHNAVIFGHEQMVEELVQLMTEEQLEIKDVHGWTALAYAARDNLKMVKCMVTKSKKLLGIAEEGRQMIPILIAAMYDRWDIVRYLYSLTGEDLKADECPDGSQLLVFCLFAKQFDIGWHLLRDSSDMACTRRRRIYSSLSAISSMPSAFPSGMSLKFWQRWIYNCIHVEHDPINEFRIDVQDQENEQGNQRNRTGINHIRELKMTHVELELMLYSMCDVIELLNHQEMKDGLVYEAVYSAVQNGTVEIVKILCKARPELLFRGLEDGKNIFHYAVECRQENVYNLIYGVDKRNLITTLRDNSDNSILHYAGMLSPLASKKLDGIAGAALQMQRERQWYKEVESIVVPLSGASNLNKDGLTPPQLFTEEHKELLEGGERWMRSAAKSYTVVNALIITIMFAAAFTVPGGNNQVTGFPIFLKGNVFMVFIGSDAISLFSSATSALIFLGILTSRYTEDDFLKSLPTKMILGLSSLLISIATMMVAFSSALFIMFQDKSWFTYPFIFLANIPVTLFIWMQFPLLVKIFKSTYCERVGKSNT</sequence>
<dbReference type="InterPro" id="IPR036770">
    <property type="entry name" value="Ankyrin_rpt-contain_sf"/>
</dbReference>
<keyword evidence="1" id="KW-1133">Transmembrane helix</keyword>
<reference evidence="3 4" key="1">
    <citation type="submission" date="2019-09" db="EMBL/GenBank/DDBJ databases">
        <authorList>
            <person name="Ou C."/>
        </authorList>
    </citation>
    <scope>NUCLEOTIDE SEQUENCE [LARGE SCALE GENOMIC DNA]</scope>
    <source>
        <strain evidence="3">S2</strain>
        <tissue evidence="3">Leaf</tissue>
    </source>
</reference>
<keyword evidence="1" id="KW-0812">Transmembrane</keyword>
<dbReference type="GO" id="GO:0016020">
    <property type="term" value="C:membrane"/>
    <property type="evidence" value="ECO:0007669"/>
    <property type="project" value="TreeGrafter"/>
</dbReference>
<dbReference type="Pfam" id="PF13962">
    <property type="entry name" value="PGG"/>
    <property type="match status" value="1"/>
</dbReference>
<dbReference type="OrthoDB" id="1880601at2759"/>
<feature type="domain" description="PGG" evidence="2">
    <location>
        <begin position="529"/>
        <end position="641"/>
    </location>
</feature>
<feature type="transmembrane region" description="Helical" evidence="1">
    <location>
        <begin position="576"/>
        <end position="597"/>
    </location>
</feature>
<evidence type="ECO:0000259" key="2">
    <source>
        <dbReference type="Pfam" id="PF13962"/>
    </source>
</evidence>
<dbReference type="SUPFAM" id="SSF48403">
    <property type="entry name" value="Ankyrin repeat"/>
    <property type="match status" value="1"/>
</dbReference>
<organism evidence="3 4">
    <name type="scientific">Pyrus ussuriensis x Pyrus communis</name>
    <dbReference type="NCBI Taxonomy" id="2448454"/>
    <lineage>
        <taxon>Eukaryota</taxon>
        <taxon>Viridiplantae</taxon>
        <taxon>Streptophyta</taxon>
        <taxon>Embryophyta</taxon>
        <taxon>Tracheophyta</taxon>
        <taxon>Spermatophyta</taxon>
        <taxon>Magnoliopsida</taxon>
        <taxon>eudicotyledons</taxon>
        <taxon>Gunneridae</taxon>
        <taxon>Pentapetalae</taxon>
        <taxon>rosids</taxon>
        <taxon>fabids</taxon>
        <taxon>Rosales</taxon>
        <taxon>Rosaceae</taxon>
        <taxon>Amygdaloideae</taxon>
        <taxon>Maleae</taxon>
        <taxon>Pyrus</taxon>
    </lineage>
</organism>
<dbReference type="AlphaFoldDB" id="A0A5N5G9G5"/>
<dbReference type="Gene3D" id="1.25.40.20">
    <property type="entry name" value="Ankyrin repeat-containing domain"/>
    <property type="match status" value="2"/>
</dbReference>
<dbReference type="Proteomes" id="UP000327157">
    <property type="component" value="Chromosome 17"/>
</dbReference>
<feature type="transmembrane region" description="Helical" evidence="1">
    <location>
        <begin position="538"/>
        <end position="556"/>
    </location>
</feature>
<keyword evidence="4" id="KW-1185">Reference proteome</keyword>
<keyword evidence="1" id="KW-0472">Membrane</keyword>
<dbReference type="SMART" id="SM00248">
    <property type="entry name" value="ANK"/>
    <property type="match status" value="5"/>
</dbReference>
<comment type="caution">
    <text evidence="3">The sequence shown here is derived from an EMBL/GenBank/DDBJ whole genome shotgun (WGS) entry which is preliminary data.</text>
</comment>
<dbReference type="PANTHER" id="PTHR24177:SF329">
    <property type="entry name" value="ANKYRIN REPEAT PROTEIN"/>
    <property type="match status" value="1"/>
</dbReference>
<dbReference type="InterPro" id="IPR002110">
    <property type="entry name" value="Ankyrin_rpt"/>
</dbReference>
<reference evidence="4" key="2">
    <citation type="submission" date="2019-10" db="EMBL/GenBank/DDBJ databases">
        <title>A de novo genome assembly of a pear dwarfing rootstock.</title>
        <authorList>
            <person name="Wang F."/>
            <person name="Wang J."/>
            <person name="Li S."/>
            <person name="Zhang Y."/>
            <person name="Fang M."/>
            <person name="Ma L."/>
            <person name="Zhao Y."/>
            <person name="Jiang S."/>
        </authorList>
    </citation>
    <scope>NUCLEOTIDE SEQUENCE [LARGE SCALE GENOMIC DNA]</scope>
</reference>
<proteinExistence type="predicted"/>
<feature type="transmembrane region" description="Helical" evidence="1">
    <location>
        <begin position="618"/>
        <end position="643"/>
    </location>
</feature>
<name>A0A5N5G9G5_9ROSA</name>